<dbReference type="InterPro" id="IPR028082">
    <property type="entry name" value="Peripla_BP_I"/>
</dbReference>
<dbReference type="Pfam" id="PF13458">
    <property type="entry name" value="Peripla_BP_6"/>
    <property type="match status" value="1"/>
</dbReference>
<dbReference type="PANTHER" id="PTHR30483">
    <property type="entry name" value="LEUCINE-SPECIFIC-BINDING PROTEIN"/>
    <property type="match status" value="1"/>
</dbReference>
<evidence type="ECO:0000259" key="4">
    <source>
        <dbReference type="Pfam" id="PF13458"/>
    </source>
</evidence>
<evidence type="ECO:0000256" key="1">
    <source>
        <dbReference type="ARBA" id="ARBA00010062"/>
    </source>
</evidence>
<keyword evidence="3" id="KW-0813">Transport</keyword>
<keyword evidence="2" id="KW-0732">Signal</keyword>
<name>A0A839SPN5_9PROT</name>
<dbReference type="Gene3D" id="3.40.50.2300">
    <property type="match status" value="2"/>
</dbReference>
<dbReference type="InterPro" id="IPR028081">
    <property type="entry name" value="Leu-bd"/>
</dbReference>
<reference evidence="5 6" key="1">
    <citation type="submission" date="2020-08" db="EMBL/GenBank/DDBJ databases">
        <title>Genomic Encyclopedia of Type Strains, Phase III (KMG-III): the genomes of soil and plant-associated and newly described type strains.</title>
        <authorList>
            <person name="Whitman W."/>
        </authorList>
    </citation>
    <scope>NUCLEOTIDE SEQUENCE [LARGE SCALE GENOMIC DNA]</scope>
    <source>
        <strain evidence="5 6">CECT 8803</strain>
    </source>
</reference>
<dbReference type="CDD" id="cd06339">
    <property type="entry name" value="PBP1_YraM_LppC_lipoprotein-like"/>
    <property type="match status" value="1"/>
</dbReference>
<dbReference type="InterPro" id="IPR051010">
    <property type="entry name" value="BCAA_transport"/>
</dbReference>
<keyword evidence="3" id="KW-0029">Amino-acid transport</keyword>
<dbReference type="AlphaFoldDB" id="A0A839SPN5"/>
<evidence type="ECO:0000256" key="2">
    <source>
        <dbReference type="ARBA" id="ARBA00022729"/>
    </source>
</evidence>
<dbReference type="GO" id="GO:0006865">
    <property type="term" value="P:amino acid transport"/>
    <property type="evidence" value="ECO:0007669"/>
    <property type="project" value="UniProtKB-KW"/>
</dbReference>
<protein>
    <submittedName>
        <fullName evidence="5">ABC-type branched-subunit amino acid transport system substrate-binding protein</fullName>
    </submittedName>
</protein>
<organism evidence="5 6">
    <name type="scientific">Limibacillus halophilus</name>
    <dbReference type="NCBI Taxonomy" id="1579333"/>
    <lineage>
        <taxon>Bacteria</taxon>
        <taxon>Pseudomonadati</taxon>
        <taxon>Pseudomonadota</taxon>
        <taxon>Alphaproteobacteria</taxon>
        <taxon>Rhodospirillales</taxon>
        <taxon>Rhodovibrionaceae</taxon>
        <taxon>Limibacillus</taxon>
    </lineage>
</organism>
<comment type="similarity">
    <text evidence="1">Belongs to the leucine-binding protein family.</text>
</comment>
<proteinExistence type="inferred from homology"/>
<dbReference type="SUPFAM" id="SSF53822">
    <property type="entry name" value="Periplasmic binding protein-like I"/>
    <property type="match status" value="1"/>
</dbReference>
<gene>
    <name evidence="5" type="ORF">FHR98_000154</name>
</gene>
<dbReference type="PANTHER" id="PTHR30483:SF6">
    <property type="entry name" value="PERIPLASMIC BINDING PROTEIN OF ABC TRANSPORTER FOR NATURAL AMINO ACIDS"/>
    <property type="match status" value="1"/>
</dbReference>
<evidence type="ECO:0000313" key="5">
    <source>
        <dbReference type="EMBL" id="MBB3063889.1"/>
    </source>
</evidence>
<dbReference type="Proteomes" id="UP000581135">
    <property type="component" value="Unassembled WGS sequence"/>
</dbReference>
<evidence type="ECO:0000256" key="3">
    <source>
        <dbReference type="ARBA" id="ARBA00022970"/>
    </source>
</evidence>
<keyword evidence="6" id="KW-1185">Reference proteome</keyword>
<dbReference type="RefSeq" id="WP_183414700.1">
    <property type="nucleotide sequence ID" value="NZ_JACHXA010000001.1"/>
</dbReference>
<accession>A0A839SPN5</accession>
<dbReference type="EMBL" id="JACHXA010000001">
    <property type="protein sequence ID" value="MBB3063889.1"/>
    <property type="molecule type" value="Genomic_DNA"/>
</dbReference>
<sequence length="425" mass="44728">MTARQERRSIESGAAQQPSRAFKRTAFRLASMLFILLLAACGSPRTDDTRTTIQPTQPTVEAPDTTALRPVGLTDDGKIGIGFLAPLTGSEAAVGQALLQAAQIAFLDNAGADLALLVEDTGGNPQGAAAAAQRLLDQGAGIVVGPLFSASARAAAPVLAAAGVPLLTFSNDRSIAGQGVYTLGFDPASEVDRIVEFSSRQGLLRFAAFAPDTPYGRVAVVALQQAATRGPLSVERVAYYDQTARSLNESAKAFASIGPESIDAVLLPDGGQRLLGVAPYLPYYDIALPDVRFLGTALWADASLLREDTLKGGWFAAPDPAIWEDFNKRYTALFGKQPPRVASLGYDAAAVATVLARDLQPQAFQQAEAFGPAALTQAQGFFGVNGIFRLREDGSVERGLAIIEVSPEGFQIIEAAPQSFQIATF</sequence>
<feature type="domain" description="Leucine-binding protein" evidence="4">
    <location>
        <begin position="79"/>
        <end position="406"/>
    </location>
</feature>
<evidence type="ECO:0000313" key="6">
    <source>
        <dbReference type="Proteomes" id="UP000581135"/>
    </source>
</evidence>
<comment type="caution">
    <text evidence="5">The sequence shown here is derived from an EMBL/GenBank/DDBJ whole genome shotgun (WGS) entry which is preliminary data.</text>
</comment>